<protein>
    <submittedName>
        <fullName evidence="3">Transmembrane protein</fullName>
    </submittedName>
</protein>
<organism evidence="3">
    <name type="scientific">Gongylonema pulchrum</name>
    <dbReference type="NCBI Taxonomy" id="637853"/>
    <lineage>
        <taxon>Eukaryota</taxon>
        <taxon>Metazoa</taxon>
        <taxon>Ecdysozoa</taxon>
        <taxon>Nematoda</taxon>
        <taxon>Chromadorea</taxon>
        <taxon>Rhabditida</taxon>
        <taxon>Spirurina</taxon>
        <taxon>Spiruromorpha</taxon>
        <taxon>Spiruroidea</taxon>
        <taxon>Gongylonematidae</taxon>
        <taxon>Gongylonema</taxon>
    </lineage>
</organism>
<evidence type="ECO:0000313" key="2">
    <source>
        <dbReference type="Proteomes" id="UP000271098"/>
    </source>
</evidence>
<evidence type="ECO:0000313" key="1">
    <source>
        <dbReference type="EMBL" id="VDK53074.1"/>
    </source>
</evidence>
<reference evidence="1 2" key="2">
    <citation type="submission" date="2018-11" db="EMBL/GenBank/DDBJ databases">
        <authorList>
            <consortium name="Pathogen Informatics"/>
        </authorList>
    </citation>
    <scope>NUCLEOTIDE SEQUENCE [LARGE SCALE GENOMIC DNA]</scope>
</reference>
<reference evidence="3" key="1">
    <citation type="submission" date="2016-06" db="UniProtKB">
        <authorList>
            <consortium name="WormBaseParasite"/>
        </authorList>
    </citation>
    <scope>IDENTIFICATION</scope>
</reference>
<gene>
    <name evidence="1" type="ORF">GPUH_LOCUS6015</name>
</gene>
<dbReference type="AlphaFoldDB" id="A0A183DBC2"/>
<accession>A0A183DBC2</accession>
<dbReference type="Proteomes" id="UP000271098">
    <property type="component" value="Unassembled WGS sequence"/>
</dbReference>
<dbReference type="WBParaSite" id="GPUH_0000602101-mRNA-1">
    <property type="protein sequence ID" value="GPUH_0000602101-mRNA-1"/>
    <property type="gene ID" value="GPUH_0000602101"/>
</dbReference>
<keyword evidence="2" id="KW-1185">Reference proteome</keyword>
<name>A0A183DBC2_9BILA</name>
<dbReference type="EMBL" id="UYRT01013485">
    <property type="protein sequence ID" value="VDK53074.1"/>
    <property type="molecule type" value="Genomic_DNA"/>
</dbReference>
<evidence type="ECO:0000313" key="3">
    <source>
        <dbReference type="WBParaSite" id="GPUH_0000602101-mRNA-1"/>
    </source>
</evidence>
<sequence>MRPHFASVPTWPQQVTLVEHYLRHLFVKMAVSASLTALSVAILRVNWASVISRFWVTMERPLLLGFLSSTSQVLLGCLHHELRYTRIQHLMTMRESLSPACNDSRLFSKKCFERNCC</sequence>
<proteinExistence type="predicted"/>